<feature type="transmembrane region" description="Helical" evidence="3">
    <location>
        <begin position="90"/>
        <end position="108"/>
    </location>
</feature>
<dbReference type="SUPFAM" id="SSF103481">
    <property type="entry name" value="Multidrug resistance efflux transporter EmrE"/>
    <property type="match status" value="2"/>
</dbReference>
<protein>
    <submittedName>
        <fullName evidence="5">EamA family transporter</fullName>
    </submittedName>
</protein>
<feature type="transmembrane region" description="Helical" evidence="3">
    <location>
        <begin position="171"/>
        <end position="192"/>
    </location>
</feature>
<proteinExistence type="inferred from homology"/>
<feature type="transmembrane region" description="Helical" evidence="3">
    <location>
        <begin position="143"/>
        <end position="165"/>
    </location>
</feature>
<comment type="subcellular location">
    <subcellularLocation>
        <location evidence="1">Endomembrane system</location>
        <topology evidence="1">Multi-pass membrane protein</topology>
    </subcellularLocation>
</comment>
<dbReference type="PANTHER" id="PTHR22911">
    <property type="entry name" value="ACYL-MALONYL CONDENSING ENZYME-RELATED"/>
    <property type="match status" value="1"/>
</dbReference>
<keyword evidence="3" id="KW-0472">Membrane</keyword>
<evidence type="ECO:0000259" key="4">
    <source>
        <dbReference type="Pfam" id="PF00892"/>
    </source>
</evidence>
<feature type="transmembrane region" description="Helical" evidence="3">
    <location>
        <begin position="114"/>
        <end position="131"/>
    </location>
</feature>
<keyword evidence="3" id="KW-0812">Transmembrane</keyword>
<reference evidence="6" key="1">
    <citation type="journal article" date="2019" name="Int. J. Syst. Evol. Microbiol.">
        <title>The Global Catalogue of Microorganisms (GCM) 10K type strain sequencing project: providing services to taxonomists for standard genome sequencing and annotation.</title>
        <authorList>
            <consortium name="The Broad Institute Genomics Platform"/>
            <consortium name="The Broad Institute Genome Sequencing Center for Infectious Disease"/>
            <person name="Wu L."/>
            <person name="Ma J."/>
        </authorList>
    </citation>
    <scope>NUCLEOTIDE SEQUENCE [LARGE SCALE GENOMIC DNA]</scope>
    <source>
        <strain evidence="6">JCM 12165</strain>
    </source>
</reference>
<evidence type="ECO:0000313" key="6">
    <source>
        <dbReference type="Proteomes" id="UP001595896"/>
    </source>
</evidence>
<evidence type="ECO:0000256" key="3">
    <source>
        <dbReference type="SAM" id="Phobius"/>
    </source>
</evidence>
<gene>
    <name evidence="5" type="ORF">ACFO4L_11945</name>
</gene>
<dbReference type="EMBL" id="JBHSGK010000013">
    <property type="protein sequence ID" value="MFC4737303.1"/>
    <property type="molecule type" value="Genomic_DNA"/>
</dbReference>
<feature type="domain" description="EamA" evidence="4">
    <location>
        <begin position="2"/>
        <end position="131"/>
    </location>
</feature>
<sequence length="278" mass="29005">MALLLGFLTAVLFGIGDFLAGQVTRRMPTLAVIFYAQAAGTLMMIPIVLLTNDTYSTDALIWGGLSGAALAAGFLFYFRALANGKMGVSASICGIMSAIMPVTAGLLFGERPGLLIFAGLVVLTLAIVLISKQDENDDTSASAKVMLEAAAAGFLLGLFFVLIYVPPAGEAMWTVLFTMAGALFLTAAVMIVQRTSLQLTVRAGVLVTIMGVFQTLAAVLYIIGVNMGLLSVIGLAGSMSPLFTLLCARLIIQEKLSGWQMTGFLMALAGACLLVLGS</sequence>
<comment type="similarity">
    <text evidence="2">Belongs to the EamA transporter family.</text>
</comment>
<feature type="domain" description="EamA" evidence="4">
    <location>
        <begin position="149"/>
        <end position="275"/>
    </location>
</feature>
<accession>A0ABV9NV93</accession>
<evidence type="ECO:0000256" key="1">
    <source>
        <dbReference type="ARBA" id="ARBA00004127"/>
    </source>
</evidence>
<dbReference type="Proteomes" id="UP001595896">
    <property type="component" value="Unassembled WGS sequence"/>
</dbReference>
<dbReference type="PANTHER" id="PTHR22911:SF79">
    <property type="entry name" value="MOBA-LIKE NTP TRANSFERASE DOMAIN-CONTAINING PROTEIN"/>
    <property type="match status" value="1"/>
</dbReference>
<feature type="transmembrane region" description="Helical" evidence="3">
    <location>
        <begin position="259"/>
        <end position="277"/>
    </location>
</feature>
<keyword evidence="6" id="KW-1185">Reference proteome</keyword>
<comment type="caution">
    <text evidence="5">The sequence shown here is derived from an EMBL/GenBank/DDBJ whole genome shotgun (WGS) entry which is preliminary data.</text>
</comment>
<evidence type="ECO:0000313" key="5">
    <source>
        <dbReference type="EMBL" id="MFC4737303.1"/>
    </source>
</evidence>
<organism evidence="5 6">
    <name type="scientific">Bacillus daqingensis</name>
    <dbReference type="NCBI Taxonomy" id="872396"/>
    <lineage>
        <taxon>Bacteria</taxon>
        <taxon>Bacillati</taxon>
        <taxon>Bacillota</taxon>
        <taxon>Bacilli</taxon>
        <taxon>Bacillales</taxon>
        <taxon>Bacillaceae</taxon>
        <taxon>Bacillus</taxon>
    </lineage>
</organism>
<dbReference type="RefSeq" id="WP_377909904.1">
    <property type="nucleotide sequence ID" value="NZ_JBHSGK010000013.1"/>
</dbReference>
<name>A0ABV9NV93_9BACI</name>
<dbReference type="InterPro" id="IPR037185">
    <property type="entry name" value="EmrE-like"/>
</dbReference>
<dbReference type="InterPro" id="IPR000620">
    <property type="entry name" value="EamA_dom"/>
</dbReference>
<feature type="transmembrane region" description="Helical" evidence="3">
    <location>
        <begin position="59"/>
        <end position="78"/>
    </location>
</feature>
<evidence type="ECO:0000256" key="2">
    <source>
        <dbReference type="ARBA" id="ARBA00007362"/>
    </source>
</evidence>
<feature type="transmembrane region" description="Helical" evidence="3">
    <location>
        <begin position="229"/>
        <end position="252"/>
    </location>
</feature>
<dbReference type="Pfam" id="PF00892">
    <property type="entry name" value="EamA"/>
    <property type="match status" value="2"/>
</dbReference>
<feature type="transmembrane region" description="Helical" evidence="3">
    <location>
        <begin position="204"/>
        <end position="223"/>
    </location>
</feature>
<keyword evidence="3" id="KW-1133">Transmembrane helix</keyword>